<evidence type="ECO:0000256" key="1">
    <source>
        <dbReference type="SAM" id="MobiDB-lite"/>
    </source>
</evidence>
<dbReference type="EMBL" id="AP011488">
    <property type="protein sequence ID" value="BBD82516.1"/>
    <property type="molecule type" value="Genomic_DNA"/>
</dbReference>
<dbReference type="AlphaFoldDB" id="A0A679BAR4"/>
<evidence type="ECO:0000313" key="2">
    <source>
        <dbReference type="EMBL" id="BBD82516.1"/>
    </source>
</evidence>
<reference evidence="3" key="2">
    <citation type="submission" date="2009-05" db="EMBL/GenBank/DDBJ databases">
        <title>Oryza sativa Indica Group genomic DNA, chromosome 11, BAC clone:K0358C04, cultivar:Kasalath.</title>
        <authorList>
            <person name="Matsumoto T."/>
            <person name="Wu J."/>
            <person name="Kanamori H."/>
        </authorList>
    </citation>
    <scope>NUCLEOTIDE SEQUENCE</scope>
</reference>
<organism evidence="2">
    <name type="scientific">Oryza sativa subsp. indica</name>
    <name type="common">Rice</name>
    <dbReference type="NCBI Taxonomy" id="39946"/>
    <lineage>
        <taxon>Eukaryota</taxon>
        <taxon>Viridiplantae</taxon>
        <taxon>Streptophyta</taxon>
        <taxon>Embryophyta</taxon>
        <taxon>Tracheophyta</taxon>
        <taxon>Spermatophyta</taxon>
        <taxon>Magnoliopsida</taxon>
        <taxon>Liliopsida</taxon>
        <taxon>Poales</taxon>
        <taxon>Poaceae</taxon>
        <taxon>BOP clade</taxon>
        <taxon>Oryzoideae</taxon>
        <taxon>Oryzeae</taxon>
        <taxon>Oryzinae</taxon>
        <taxon>Oryza</taxon>
        <taxon>Oryza sativa</taxon>
    </lineage>
</organism>
<protein>
    <submittedName>
        <fullName evidence="2">Uncharacterized protein</fullName>
    </submittedName>
</protein>
<feature type="compositionally biased region" description="Basic and acidic residues" evidence="1">
    <location>
        <begin position="52"/>
        <end position="66"/>
    </location>
</feature>
<dbReference type="EMBL" id="AP011489">
    <property type="protein sequence ID" value="BBD82528.1"/>
    <property type="molecule type" value="Genomic_DNA"/>
</dbReference>
<accession>A0A679BAR4</accession>
<evidence type="ECO:0000313" key="3">
    <source>
        <dbReference type="EMBL" id="BBD82528.1"/>
    </source>
</evidence>
<reference evidence="2" key="1">
    <citation type="submission" date="2009-05" db="EMBL/GenBank/DDBJ databases">
        <title>Oryza sativa Indica Group genomic DNA, chromosome 11, BAC clone:K0177A07, cultivar:Kasalath.</title>
        <authorList>
            <person name="Matsumoto T."/>
            <person name="Wu J."/>
            <person name="Kanamori H."/>
        </authorList>
    </citation>
    <scope>NUCLEOTIDE SEQUENCE</scope>
</reference>
<sequence>MDFASATPPPPRAPWTTGVAPLSAAPLVLSTANSVAAALSSPPRSVQATEDAGERRRELGRTLDERGRTASSTFINPFLYARSSKLVTMLGVPLPGCRTESQISENYRILYTCSTVQERLNEFDKGYWIKQ</sequence>
<name>A0A679BAR4_ORYSI</name>
<gene>
    <name evidence="2" type="primary">K0177A07.43</name>
    <name evidence="3" type="synonym">K0358C04.16</name>
</gene>
<feature type="region of interest" description="Disordered" evidence="1">
    <location>
        <begin position="39"/>
        <end position="66"/>
    </location>
</feature>
<proteinExistence type="predicted"/>